<evidence type="ECO:0008006" key="3">
    <source>
        <dbReference type="Google" id="ProtNLM"/>
    </source>
</evidence>
<dbReference type="AlphaFoldDB" id="A0A6N7PJL2"/>
<proteinExistence type="predicted"/>
<evidence type="ECO:0000313" key="1">
    <source>
        <dbReference type="EMBL" id="MRG92198.1"/>
    </source>
</evidence>
<accession>A0A6N7PJL2</accession>
<sequence length="151" mass="16877">MTTRERVSSFHVSTMDAGFARMGAHWAKREGSILVVRWSGDVSLDDMKALYDRIDEMGREVPGVYCLFDSAHSVSVARDARVWAVREAQGARAIRGIAVVGASFAVRVLGTMLNRATDALLRHGIPLRFFDTPEEGRDYLESERARHEAPR</sequence>
<reference evidence="1 2" key="1">
    <citation type="submission" date="2019-10" db="EMBL/GenBank/DDBJ databases">
        <title>A soil myxobacterium in the family Polyangiaceae.</title>
        <authorList>
            <person name="Li Y."/>
            <person name="Wang J."/>
        </authorList>
    </citation>
    <scope>NUCLEOTIDE SEQUENCE [LARGE SCALE GENOMIC DNA]</scope>
    <source>
        <strain evidence="1 2">DSM 14734</strain>
    </source>
</reference>
<dbReference type="OrthoDB" id="5520840at2"/>
<name>A0A6N7PJL2_9BACT</name>
<dbReference type="Proteomes" id="UP000440224">
    <property type="component" value="Unassembled WGS sequence"/>
</dbReference>
<keyword evidence="2" id="KW-1185">Reference proteome</keyword>
<gene>
    <name evidence="1" type="ORF">GF068_09690</name>
</gene>
<organism evidence="1 2">
    <name type="scientific">Polyangium spumosum</name>
    <dbReference type="NCBI Taxonomy" id="889282"/>
    <lineage>
        <taxon>Bacteria</taxon>
        <taxon>Pseudomonadati</taxon>
        <taxon>Myxococcota</taxon>
        <taxon>Polyangia</taxon>
        <taxon>Polyangiales</taxon>
        <taxon>Polyangiaceae</taxon>
        <taxon>Polyangium</taxon>
    </lineage>
</organism>
<dbReference type="Pfam" id="PF11964">
    <property type="entry name" value="SpoIIAA-like"/>
    <property type="match status" value="1"/>
</dbReference>
<evidence type="ECO:0000313" key="2">
    <source>
        <dbReference type="Proteomes" id="UP000440224"/>
    </source>
</evidence>
<protein>
    <recommendedName>
        <fullName evidence="3">STAS/SEC14 domain-containing protein</fullName>
    </recommendedName>
</protein>
<comment type="caution">
    <text evidence="1">The sequence shown here is derived from an EMBL/GenBank/DDBJ whole genome shotgun (WGS) entry which is preliminary data.</text>
</comment>
<dbReference type="InterPro" id="IPR021866">
    <property type="entry name" value="SpoIIAA-like"/>
</dbReference>
<dbReference type="EMBL" id="WJIE01000002">
    <property type="protein sequence ID" value="MRG92198.1"/>
    <property type="molecule type" value="Genomic_DNA"/>
</dbReference>